<evidence type="ECO:0000313" key="2">
    <source>
        <dbReference type="Proteomes" id="UP000555828"/>
    </source>
</evidence>
<reference evidence="1 2" key="1">
    <citation type="submission" date="2020-08" db="EMBL/GenBank/DDBJ databases">
        <title>Genomic Encyclopedia of Type Strains, Phase IV (KMG-IV): sequencing the most valuable type-strain genomes for metagenomic binning, comparative biology and taxonomic classification.</title>
        <authorList>
            <person name="Goeker M."/>
        </authorList>
    </citation>
    <scope>NUCLEOTIDE SEQUENCE [LARGE SCALE GENOMIC DNA]</scope>
    <source>
        <strain evidence="1 2">DSM 13481</strain>
    </source>
</reference>
<dbReference type="Proteomes" id="UP000555828">
    <property type="component" value="Unassembled WGS sequence"/>
</dbReference>
<proteinExistence type="predicted"/>
<accession>A0A841GLE5</accession>
<keyword evidence="2" id="KW-1185">Reference proteome</keyword>
<gene>
    <name evidence="1" type="ORF">HNP65_000386</name>
</gene>
<dbReference type="AlphaFoldDB" id="A0A841GLE5"/>
<sequence>MISFDFDFSMPEYTSGYILKSKNFRVSFIKFPTQYKFAEKGTEIVETYLFEPKRDIAGSLMILHGLGTSNIPFLLWMGTHLANAGVRTIVPILPGNFTRVADRSVSGKDYFSTDVERATRFWEHAVVDTLSVLNLAKNLDLWHENNCLLGFCLGGMLSVILNSLTDDFKKTILMTTGGDVGTLIWYSPTLAFMRREIKKGFGGDIIHKEEFLERFKNDIEKLKKFENVKQMQQSDIHPFLKIDPIAYAKFVKTERIIFIEALFDKALPKSTRKMLWEMLGKPRRHVIFSGHVTWLPFQYFLARFILKEMDANEFRRQARLMEKIKFEEK</sequence>
<dbReference type="RefSeq" id="WP_184618706.1">
    <property type="nucleotide sequence ID" value="NZ_JACHEX010000001.1"/>
</dbReference>
<protein>
    <submittedName>
        <fullName evidence="1">Esterase/lipase</fullName>
    </submittedName>
</protein>
<dbReference type="InterPro" id="IPR029058">
    <property type="entry name" value="AB_hydrolase_fold"/>
</dbReference>
<dbReference type="SUPFAM" id="SSF53474">
    <property type="entry name" value="alpha/beta-Hydrolases"/>
    <property type="match status" value="1"/>
</dbReference>
<comment type="caution">
    <text evidence="1">The sequence shown here is derived from an EMBL/GenBank/DDBJ whole genome shotgun (WGS) entry which is preliminary data.</text>
</comment>
<organism evidence="1 2">
    <name type="scientific">Thermosipho japonicus</name>
    <dbReference type="NCBI Taxonomy" id="90323"/>
    <lineage>
        <taxon>Bacteria</taxon>
        <taxon>Thermotogati</taxon>
        <taxon>Thermotogota</taxon>
        <taxon>Thermotogae</taxon>
        <taxon>Thermotogales</taxon>
        <taxon>Fervidobacteriaceae</taxon>
        <taxon>Thermosipho</taxon>
    </lineage>
</organism>
<dbReference type="Gene3D" id="3.40.50.1820">
    <property type="entry name" value="alpha/beta hydrolase"/>
    <property type="match status" value="1"/>
</dbReference>
<evidence type="ECO:0000313" key="1">
    <source>
        <dbReference type="EMBL" id="MBB6061964.1"/>
    </source>
</evidence>
<name>A0A841GLE5_9BACT</name>
<dbReference type="EMBL" id="JACHEX010000001">
    <property type="protein sequence ID" value="MBB6061964.1"/>
    <property type="molecule type" value="Genomic_DNA"/>
</dbReference>